<dbReference type="SMART" id="SM00862">
    <property type="entry name" value="Trans_reg_C"/>
    <property type="match status" value="1"/>
</dbReference>
<evidence type="ECO:0000259" key="8">
    <source>
        <dbReference type="PROSITE" id="PS50110"/>
    </source>
</evidence>
<keyword evidence="4 7" id="KW-0238">DNA-binding</keyword>
<evidence type="ECO:0000256" key="5">
    <source>
        <dbReference type="ARBA" id="ARBA00023163"/>
    </source>
</evidence>
<dbReference type="Pfam" id="PF00486">
    <property type="entry name" value="Trans_reg_C"/>
    <property type="match status" value="1"/>
</dbReference>
<dbReference type="PANTHER" id="PTHR48111:SF1">
    <property type="entry name" value="TWO-COMPONENT RESPONSE REGULATOR ORR33"/>
    <property type="match status" value="1"/>
</dbReference>
<dbReference type="Proteomes" id="UP000008466">
    <property type="component" value="Chromosome"/>
</dbReference>
<dbReference type="PANTHER" id="PTHR48111">
    <property type="entry name" value="REGULATOR OF RPOS"/>
    <property type="match status" value="1"/>
</dbReference>
<dbReference type="Gene3D" id="1.10.10.10">
    <property type="entry name" value="Winged helix-like DNA-binding domain superfamily/Winged helix DNA-binding domain"/>
    <property type="match status" value="1"/>
</dbReference>
<gene>
    <name evidence="10" type="ordered locus">SpiBuddy_1602</name>
</gene>
<evidence type="ECO:0000256" key="1">
    <source>
        <dbReference type="ARBA" id="ARBA00022553"/>
    </source>
</evidence>
<dbReference type="GO" id="GO:0000976">
    <property type="term" value="F:transcription cis-regulatory region binding"/>
    <property type="evidence" value="ECO:0007669"/>
    <property type="project" value="TreeGrafter"/>
</dbReference>
<dbReference type="GO" id="GO:0005829">
    <property type="term" value="C:cytosol"/>
    <property type="evidence" value="ECO:0007669"/>
    <property type="project" value="TreeGrafter"/>
</dbReference>
<feature type="domain" description="Response regulatory" evidence="8">
    <location>
        <begin position="1"/>
        <end position="115"/>
    </location>
</feature>
<dbReference type="SUPFAM" id="SSF52172">
    <property type="entry name" value="CheY-like"/>
    <property type="match status" value="1"/>
</dbReference>
<keyword evidence="1 6" id="KW-0597">Phosphoprotein</keyword>
<dbReference type="InterPro" id="IPR016032">
    <property type="entry name" value="Sig_transdc_resp-reg_C-effctor"/>
</dbReference>
<dbReference type="CDD" id="cd00383">
    <property type="entry name" value="trans_reg_C"/>
    <property type="match status" value="1"/>
</dbReference>
<dbReference type="EMBL" id="CP002541">
    <property type="protein sequence ID" value="ADY13427.1"/>
    <property type="molecule type" value="Genomic_DNA"/>
</dbReference>
<feature type="modified residue" description="4-aspartylphosphate" evidence="6">
    <location>
        <position position="50"/>
    </location>
</feature>
<dbReference type="Gene3D" id="6.10.250.690">
    <property type="match status" value="1"/>
</dbReference>
<feature type="DNA-binding region" description="OmpR/PhoB-type" evidence="7">
    <location>
        <begin position="126"/>
        <end position="225"/>
    </location>
</feature>
<dbReference type="InterPro" id="IPR011006">
    <property type="entry name" value="CheY-like_superfamily"/>
</dbReference>
<dbReference type="HOGENOM" id="CLU_000445_30_4_12"/>
<dbReference type="Gene3D" id="3.40.50.2300">
    <property type="match status" value="1"/>
</dbReference>
<dbReference type="InterPro" id="IPR039420">
    <property type="entry name" value="WalR-like"/>
</dbReference>
<dbReference type="GO" id="GO:0006355">
    <property type="term" value="P:regulation of DNA-templated transcription"/>
    <property type="evidence" value="ECO:0007669"/>
    <property type="project" value="InterPro"/>
</dbReference>
<dbReference type="GO" id="GO:0032993">
    <property type="term" value="C:protein-DNA complex"/>
    <property type="evidence" value="ECO:0007669"/>
    <property type="project" value="TreeGrafter"/>
</dbReference>
<dbReference type="Pfam" id="PF00072">
    <property type="entry name" value="Response_reg"/>
    <property type="match status" value="1"/>
</dbReference>
<dbReference type="eggNOG" id="COG0745">
    <property type="taxonomic scope" value="Bacteria"/>
</dbReference>
<evidence type="ECO:0000259" key="9">
    <source>
        <dbReference type="PROSITE" id="PS51755"/>
    </source>
</evidence>
<dbReference type="PROSITE" id="PS50110">
    <property type="entry name" value="RESPONSE_REGULATORY"/>
    <property type="match status" value="1"/>
</dbReference>
<dbReference type="OrthoDB" id="341603at2"/>
<reference evidence="11" key="1">
    <citation type="submission" date="2011-02" db="EMBL/GenBank/DDBJ databases">
        <title>Complete sequence of Spirochaeta sp. Buddy.</title>
        <authorList>
            <person name="Lucas S."/>
            <person name="Copeland A."/>
            <person name="Lapidus A."/>
            <person name="Cheng J.-F."/>
            <person name="Goodwin L."/>
            <person name="Pitluck S."/>
            <person name="Zeytun A."/>
            <person name="Detter J.C."/>
            <person name="Han C."/>
            <person name="Tapia R."/>
            <person name="Land M."/>
            <person name="Hauser L."/>
            <person name="Kyrpides N."/>
            <person name="Ivanova N."/>
            <person name="Mikhailova N."/>
            <person name="Pagani I."/>
            <person name="Ritalahti K.M."/>
            <person name="Loeffler F.E."/>
            <person name="Woyke T."/>
        </authorList>
    </citation>
    <scope>NUCLEOTIDE SEQUENCE [LARGE SCALE GENOMIC DNA]</scope>
    <source>
        <strain evidence="11">ATCC BAA-1886 / DSM 22777 / Buddy</strain>
    </source>
</reference>
<evidence type="ECO:0000256" key="2">
    <source>
        <dbReference type="ARBA" id="ARBA00023012"/>
    </source>
</evidence>
<evidence type="ECO:0000256" key="4">
    <source>
        <dbReference type="ARBA" id="ARBA00023125"/>
    </source>
</evidence>
<evidence type="ECO:0000313" key="11">
    <source>
        <dbReference type="Proteomes" id="UP000008466"/>
    </source>
</evidence>
<dbReference type="CDD" id="cd17574">
    <property type="entry name" value="REC_OmpR"/>
    <property type="match status" value="1"/>
</dbReference>
<dbReference type="RefSeq" id="WP_013607277.1">
    <property type="nucleotide sequence ID" value="NC_015152.1"/>
</dbReference>
<dbReference type="PROSITE" id="PS51755">
    <property type="entry name" value="OMPR_PHOB"/>
    <property type="match status" value="1"/>
</dbReference>
<dbReference type="InterPro" id="IPR001867">
    <property type="entry name" value="OmpR/PhoB-type_DNA-bd"/>
</dbReference>
<evidence type="ECO:0000256" key="7">
    <source>
        <dbReference type="PROSITE-ProRule" id="PRU01091"/>
    </source>
</evidence>
<dbReference type="KEGG" id="sbu:SpiBuddy_1602"/>
<organism evidence="10 11">
    <name type="scientific">Sphaerochaeta globosa (strain ATCC BAA-1886 / DSM 22777 / Buddy)</name>
    <name type="common">Spirochaeta sp. (strain Buddy)</name>
    <dbReference type="NCBI Taxonomy" id="158189"/>
    <lineage>
        <taxon>Bacteria</taxon>
        <taxon>Pseudomonadati</taxon>
        <taxon>Spirochaetota</taxon>
        <taxon>Spirochaetia</taxon>
        <taxon>Spirochaetales</taxon>
        <taxon>Sphaerochaetaceae</taxon>
        <taxon>Sphaerochaeta</taxon>
    </lineage>
</organism>
<dbReference type="AlphaFoldDB" id="F0RW70"/>
<keyword evidence="11" id="KW-1185">Reference proteome</keyword>
<evidence type="ECO:0000313" key="10">
    <source>
        <dbReference type="EMBL" id="ADY13427.1"/>
    </source>
</evidence>
<keyword evidence="3" id="KW-0805">Transcription regulation</keyword>
<evidence type="ECO:0000256" key="3">
    <source>
        <dbReference type="ARBA" id="ARBA00023015"/>
    </source>
</evidence>
<keyword evidence="2" id="KW-0902">Two-component regulatory system</keyword>
<feature type="domain" description="OmpR/PhoB-type" evidence="9">
    <location>
        <begin position="126"/>
        <end position="225"/>
    </location>
</feature>
<keyword evidence="5" id="KW-0804">Transcription</keyword>
<dbReference type="GO" id="GO:0000156">
    <property type="term" value="F:phosphorelay response regulator activity"/>
    <property type="evidence" value="ECO:0007669"/>
    <property type="project" value="TreeGrafter"/>
</dbReference>
<evidence type="ECO:0000256" key="6">
    <source>
        <dbReference type="PROSITE-ProRule" id="PRU00169"/>
    </source>
</evidence>
<accession>F0RW70</accession>
<name>F0RW70_SPHGB</name>
<dbReference type="SUPFAM" id="SSF46894">
    <property type="entry name" value="C-terminal effector domain of the bipartite response regulators"/>
    <property type="match status" value="1"/>
</dbReference>
<dbReference type="InterPro" id="IPR001789">
    <property type="entry name" value="Sig_transdc_resp-reg_receiver"/>
</dbReference>
<dbReference type="InterPro" id="IPR036388">
    <property type="entry name" value="WH-like_DNA-bd_sf"/>
</dbReference>
<protein>
    <submittedName>
        <fullName evidence="10">Two component transcriptional regulator, winged helix family</fullName>
    </submittedName>
</protein>
<dbReference type="STRING" id="158189.SpiBuddy_1602"/>
<proteinExistence type="predicted"/>
<dbReference type="SMART" id="SM00448">
    <property type="entry name" value="REC"/>
    <property type="match status" value="1"/>
</dbReference>
<sequence>MIYVVEDNPSIRQIIKAYLELADFAAIEFEGVHGVVESLAFKHPRLCILDVMLGDGNGFELAKQIHHLDPSLPFLFLTARESESDRITGLELGGEDYIVKPFSPKELVLRVQAILRRVEQSGEPKQSSLTWEKEGHTLTLDEKKHEVLVDTQPVSLTALEWKLLSYLASNAPLLIKRERLLGQCLGYTHDGSDRTINTHMKNLRSKLGETEWIQTVRGFGYSFSGTKREQ</sequence>